<keyword evidence="3" id="KW-1185">Reference proteome</keyword>
<dbReference type="InterPro" id="IPR002734">
    <property type="entry name" value="RibDG_C"/>
</dbReference>
<protein>
    <submittedName>
        <fullName evidence="2">Deaminase</fullName>
    </submittedName>
</protein>
<accession>A0ABQ6IAR9</accession>
<dbReference type="SUPFAM" id="SSF53597">
    <property type="entry name" value="Dihydrofolate reductase-like"/>
    <property type="match status" value="1"/>
</dbReference>
<dbReference type="RefSeq" id="WP_284327265.1">
    <property type="nucleotide sequence ID" value="NZ_BSUN01000001.1"/>
</dbReference>
<dbReference type="PANTHER" id="PTHR38011">
    <property type="entry name" value="DIHYDROFOLATE REDUCTASE FAMILY PROTEIN (AFU_ORTHOLOGUE AFUA_8G06820)"/>
    <property type="match status" value="1"/>
</dbReference>
<proteinExistence type="predicted"/>
<dbReference type="EMBL" id="BSUN01000001">
    <property type="protein sequence ID" value="GMA34168.1"/>
    <property type="molecule type" value="Genomic_DNA"/>
</dbReference>
<dbReference type="InterPro" id="IPR024072">
    <property type="entry name" value="DHFR-like_dom_sf"/>
</dbReference>
<organism evidence="2 3">
    <name type="scientific">Demequina litorisediminis</name>
    <dbReference type="NCBI Taxonomy" id="1849022"/>
    <lineage>
        <taxon>Bacteria</taxon>
        <taxon>Bacillati</taxon>
        <taxon>Actinomycetota</taxon>
        <taxon>Actinomycetes</taxon>
        <taxon>Micrococcales</taxon>
        <taxon>Demequinaceae</taxon>
        <taxon>Demequina</taxon>
    </lineage>
</organism>
<evidence type="ECO:0000313" key="3">
    <source>
        <dbReference type="Proteomes" id="UP001157125"/>
    </source>
</evidence>
<sequence length="171" mass="18045">MSRVLVYCAMSLDGFIAGPGDDIAWLEAPRPSWAPMAQSPWADAPGDAVAYEDFFSGIGAMLMGRRTFDVVHGMGEWFYGDTPVLVATGRPLPTDRSVPASVSTASAPIANLVAEAQDAAGDKDVYLDGGSLIRQALDADLIDEMIITIHPTVLGAGHPSSRARNSVAWSP</sequence>
<gene>
    <name evidence="2" type="ORF">GCM10025876_03720</name>
</gene>
<reference evidence="3" key="1">
    <citation type="journal article" date="2019" name="Int. J. Syst. Evol. Microbiol.">
        <title>The Global Catalogue of Microorganisms (GCM) 10K type strain sequencing project: providing services to taxonomists for standard genome sequencing and annotation.</title>
        <authorList>
            <consortium name="The Broad Institute Genomics Platform"/>
            <consortium name="The Broad Institute Genome Sequencing Center for Infectious Disease"/>
            <person name="Wu L."/>
            <person name="Ma J."/>
        </authorList>
    </citation>
    <scope>NUCLEOTIDE SEQUENCE [LARGE SCALE GENOMIC DNA]</scope>
    <source>
        <strain evidence="3">NBRC 112299</strain>
    </source>
</reference>
<dbReference type="Gene3D" id="3.40.430.10">
    <property type="entry name" value="Dihydrofolate Reductase, subunit A"/>
    <property type="match status" value="1"/>
</dbReference>
<comment type="caution">
    <text evidence="2">The sequence shown here is derived from an EMBL/GenBank/DDBJ whole genome shotgun (WGS) entry which is preliminary data.</text>
</comment>
<evidence type="ECO:0000313" key="2">
    <source>
        <dbReference type="EMBL" id="GMA34168.1"/>
    </source>
</evidence>
<dbReference type="PANTHER" id="PTHR38011:SF11">
    <property type="entry name" value="2,5-DIAMINO-6-RIBOSYLAMINO-4(3H)-PYRIMIDINONE 5'-PHOSPHATE REDUCTASE"/>
    <property type="match status" value="1"/>
</dbReference>
<dbReference type="Proteomes" id="UP001157125">
    <property type="component" value="Unassembled WGS sequence"/>
</dbReference>
<dbReference type="InterPro" id="IPR050765">
    <property type="entry name" value="Riboflavin_Biosynth_HTPR"/>
</dbReference>
<name>A0ABQ6IAR9_9MICO</name>
<feature type="domain" description="Bacterial bifunctional deaminase-reductase C-terminal" evidence="1">
    <location>
        <begin position="4"/>
        <end position="158"/>
    </location>
</feature>
<dbReference type="Pfam" id="PF01872">
    <property type="entry name" value="RibD_C"/>
    <property type="match status" value="1"/>
</dbReference>
<evidence type="ECO:0000259" key="1">
    <source>
        <dbReference type="Pfam" id="PF01872"/>
    </source>
</evidence>